<evidence type="ECO:0000313" key="5">
    <source>
        <dbReference type="EMBL" id="MBO0609809.1"/>
    </source>
</evidence>
<accession>A0ABS3IBN8</accession>
<dbReference type="Gene3D" id="3.20.20.370">
    <property type="entry name" value="Glycoside hydrolase/deacetylase"/>
    <property type="match status" value="1"/>
</dbReference>
<dbReference type="PROSITE" id="PS51677">
    <property type="entry name" value="NODB"/>
    <property type="match status" value="1"/>
</dbReference>
<dbReference type="EMBL" id="JAFMPK010000044">
    <property type="protein sequence ID" value="MBO0609809.1"/>
    <property type="molecule type" value="Genomic_DNA"/>
</dbReference>
<evidence type="ECO:0000313" key="6">
    <source>
        <dbReference type="Proteomes" id="UP000664617"/>
    </source>
</evidence>
<dbReference type="CDD" id="cd10917">
    <property type="entry name" value="CE4_NodB_like_6s_7s"/>
    <property type="match status" value="1"/>
</dbReference>
<dbReference type="PANTHER" id="PTHR10587:SF133">
    <property type="entry name" value="CHITIN DEACETYLASE 1-RELATED"/>
    <property type="match status" value="1"/>
</dbReference>
<proteinExistence type="predicted"/>
<sequence length="468" mass="50619">MSTASPAAQPPPAHHRRARWWYVGGAVVLLVAATAVVGGILEHRAWEEAVADYDAEVARVTDEAEGSRARAEGAYEKSLDALEDTLEDGRRTYADSEGQVADPAVREPLADALDHARQLRAADVVYPSATRVVEEVVRPNPFFPETLPEVRVDVVDGSNPAPAELDDAAAGVAEATVAVADAHRQWAFDELRSATTEGRDALADLRPQVGEGALERLGDAVTDAEEILDAGPEAVDPGAAVPLRDRVLGTTHSLWSARLARIHEERRAAARADGVDCRVARCVALTFDDGPVADTRRLLRILARKDAPATFFMVGDNAAERPEIVRAVADGGHLVANHSWSHPQLTSLDDAAVREQLRSTQDAIFEATGSTPFLLRPPYGDVDGRVRSLATRTGLDVVLWSLDTEDWRTRDAQETRRRVRAQVEAGSNILMHDIHPSTVDAVPEIVDDLREEGYVLVTADLLVSEADG</sequence>
<keyword evidence="6" id="KW-1185">Reference proteome</keyword>
<name>A0ABS3IBN8_9MICO</name>
<evidence type="ECO:0000256" key="2">
    <source>
        <dbReference type="ARBA" id="ARBA00022801"/>
    </source>
</evidence>
<gene>
    <name evidence="5" type="ORF">J0911_12315</name>
</gene>
<dbReference type="PANTHER" id="PTHR10587">
    <property type="entry name" value="GLYCOSYL TRANSFERASE-RELATED"/>
    <property type="match status" value="1"/>
</dbReference>
<keyword evidence="2" id="KW-0378">Hydrolase</keyword>
<evidence type="ECO:0000259" key="4">
    <source>
        <dbReference type="PROSITE" id="PS51677"/>
    </source>
</evidence>
<feature type="transmembrane region" description="Helical" evidence="3">
    <location>
        <begin position="20"/>
        <end position="41"/>
    </location>
</feature>
<dbReference type="SUPFAM" id="SSF88713">
    <property type="entry name" value="Glycoside hydrolase/deacetylase"/>
    <property type="match status" value="1"/>
</dbReference>
<keyword evidence="1" id="KW-0479">Metal-binding</keyword>
<dbReference type="RefSeq" id="WP_207275724.1">
    <property type="nucleotide sequence ID" value="NZ_JAFMPK010000044.1"/>
</dbReference>
<dbReference type="InterPro" id="IPR011330">
    <property type="entry name" value="Glyco_hydro/deAcase_b/a-brl"/>
</dbReference>
<evidence type="ECO:0000256" key="1">
    <source>
        <dbReference type="ARBA" id="ARBA00022723"/>
    </source>
</evidence>
<dbReference type="Proteomes" id="UP000664617">
    <property type="component" value="Unassembled WGS sequence"/>
</dbReference>
<evidence type="ECO:0000256" key="3">
    <source>
        <dbReference type="SAM" id="Phobius"/>
    </source>
</evidence>
<dbReference type="InterPro" id="IPR050248">
    <property type="entry name" value="Polysacc_deacetylase_ArnD"/>
</dbReference>
<dbReference type="InterPro" id="IPR002509">
    <property type="entry name" value="NODB_dom"/>
</dbReference>
<organism evidence="5 6">
    <name type="scientific">Myceligenerans salitolerans</name>
    <dbReference type="NCBI Taxonomy" id="1230528"/>
    <lineage>
        <taxon>Bacteria</taxon>
        <taxon>Bacillati</taxon>
        <taxon>Actinomycetota</taxon>
        <taxon>Actinomycetes</taxon>
        <taxon>Micrococcales</taxon>
        <taxon>Promicromonosporaceae</taxon>
        <taxon>Myceligenerans</taxon>
    </lineage>
</organism>
<keyword evidence="3" id="KW-0812">Transmembrane</keyword>
<reference evidence="5 6" key="1">
    <citation type="submission" date="2021-03" db="EMBL/GenBank/DDBJ databases">
        <authorList>
            <person name="Xin L."/>
        </authorList>
    </citation>
    <scope>NUCLEOTIDE SEQUENCE [LARGE SCALE GENOMIC DNA]</scope>
    <source>
        <strain evidence="5 6">XHU 5031</strain>
    </source>
</reference>
<comment type="caution">
    <text evidence="5">The sequence shown here is derived from an EMBL/GenBank/DDBJ whole genome shotgun (WGS) entry which is preliminary data.</text>
</comment>
<protein>
    <submittedName>
        <fullName evidence="5">Polysaccharide deacetylase family protein</fullName>
    </submittedName>
</protein>
<keyword evidence="3" id="KW-1133">Transmembrane helix</keyword>
<feature type="domain" description="NodB homology" evidence="4">
    <location>
        <begin position="281"/>
        <end position="457"/>
    </location>
</feature>
<reference evidence="6" key="2">
    <citation type="submission" date="2023-07" db="EMBL/GenBank/DDBJ databases">
        <title>Myceligenerans salitolerans sp. nov., a halotolerant actinomycete isolated from a salt lake in Xinjiang, China.</title>
        <authorList>
            <person name="Guan T."/>
        </authorList>
    </citation>
    <scope>NUCLEOTIDE SEQUENCE [LARGE SCALE GENOMIC DNA]</scope>
    <source>
        <strain evidence="6">XHU 5031</strain>
    </source>
</reference>
<dbReference type="Pfam" id="PF01522">
    <property type="entry name" value="Polysacc_deac_1"/>
    <property type="match status" value="1"/>
</dbReference>
<keyword evidence="3" id="KW-0472">Membrane</keyword>